<dbReference type="InterPro" id="IPR036849">
    <property type="entry name" value="Enolase-like_C_sf"/>
</dbReference>
<feature type="domain" description="Mandelate racemase/muconate lactonizing enzyme C-terminal" evidence="1">
    <location>
        <begin position="75"/>
        <end position="185"/>
    </location>
</feature>
<dbReference type="SUPFAM" id="SSF51604">
    <property type="entry name" value="Enolase C-terminal domain-like"/>
    <property type="match status" value="1"/>
</dbReference>
<dbReference type="InterPro" id="IPR013342">
    <property type="entry name" value="Mandelate_racemase_C"/>
</dbReference>
<gene>
    <name evidence="2" type="ORF">UFOPK3720_00200</name>
</gene>
<protein>
    <submittedName>
        <fullName evidence="2">Unannotated protein</fullName>
    </submittedName>
</protein>
<dbReference type="InterPro" id="IPR029017">
    <property type="entry name" value="Enolase-like_N"/>
</dbReference>
<dbReference type="CDD" id="cd03316">
    <property type="entry name" value="MR_like"/>
    <property type="match status" value="1"/>
</dbReference>
<dbReference type="EMBL" id="CAFBNB010000021">
    <property type="protein sequence ID" value="CAB4920564.1"/>
    <property type="molecule type" value="Genomic_DNA"/>
</dbReference>
<evidence type="ECO:0000313" key="2">
    <source>
        <dbReference type="EMBL" id="CAB4920564.1"/>
    </source>
</evidence>
<dbReference type="AlphaFoldDB" id="A0A6J7HL10"/>
<dbReference type="Pfam" id="PF13378">
    <property type="entry name" value="MR_MLE_C"/>
    <property type="match status" value="1"/>
</dbReference>
<accession>A0A6J7HL10</accession>
<dbReference type="PANTHER" id="PTHR48080:SF2">
    <property type="entry name" value="D-GALACTONATE DEHYDRATASE"/>
    <property type="match status" value="1"/>
</dbReference>
<dbReference type="SMART" id="SM00922">
    <property type="entry name" value="MR_MLE"/>
    <property type="match status" value="1"/>
</dbReference>
<dbReference type="PANTHER" id="PTHR48080">
    <property type="entry name" value="D-GALACTONATE DEHYDRATASE-RELATED"/>
    <property type="match status" value="1"/>
</dbReference>
<dbReference type="InterPro" id="IPR034593">
    <property type="entry name" value="DgoD-like"/>
</dbReference>
<sequence length="320" mass="34581">MGAEYRALSAVDVALWDLAARSDGVPLRRFLNNDSSDAVTVYNSCVGPSYTSTARVPGDGNFDLTDPRDDYAAWMSDAGALAHELVDLGFSAMKLWPFDALAKRVGGEVPTADQLEEACRPLRQIRDAVGDQIDIMIDGHGLWTPAGAVAVAEACSVFKVRWIEDLVLAHPLDGLRTLRANTDLPILASEYLASVEEYSELLEAKVADIVMIDPTWAGGISHGMRLAGMAAEGGLNVSYHDCTGPVTLLAGATMASAIPNHDIQELARGLFNYAYPDLVDWDCVLRDGRLHLGDAPGLGIEIKADLSERPGISYRRLDRR</sequence>
<evidence type="ECO:0000259" key="1">
    <source>
        <dbReference type="SMART" id="SM00922"/>
    </source>
</evidence>
<dbReference type="Gene3D" id="3.20.20.120">
    <property type="entry name" value="Enolase-like C-terminal domain"/>
    <property type="match status" value="1"/>
</dbReference>
<organism evidence="2">
    <name type="scientific">freshwater metagenome</name>
    <dbReference type="NCBI Taxonomy" id="449393"/>
    <lineage>
        <taxon>unclassified sequences</taxon>
        <taxon>metagenomes</taxon>
        <taxon>ecological metagenomes</taxon>
    </lineage>
</organism>
<dbReference type="Gene3D" id="3.30.390.10">
    <property type="entry name" value="Enolase-like, N-terminal domain"/>
    <property type="match status" value="1"/>
</dbReference>
<dbReference type="SFLD" id="SFLDS00001">
    <property type="entry name" value="Enolase"/>
    <property type="match status" value="1"/>
</dbReference>
<reference evidence="2" key="1">
    <citation type="submission" date="2020-05" db="EMBL/GenBank/DDBJ databases">
        <authorList>
            <person name="Chiriac C."/>
            <person name="Salcher M."/>
            <person name="Ghai R."/>
            <person name="Kavagutti S V."/>
        </authorList>
    </citation>
    <scope>NUCLEOTIDE SEQUENCE</scope>
</reference>
<dbReference type="InterPro" id="IPR029065">
    <property type="entry name" value="Enolase_C-like"/>
</dbReference>
<name>A0A6J7HL10_9ZZZZ</name>
<proteinExistence type="predicted"/>